<gene>
    <name evidence="2" type="ORF">AMURIS_05404</name>
</gene>
<reference evidence="2 3" key="1">
    <citation type="submission" date="2018-01" db="EMBL/GenBank/DDBJ databases">
        <authorList>
            <person name="Gaut B.S."/>
            <person name="Morton B.R."/>
            <person name="Clegg M.T."/>
            <person name="Duvall M.R."/>
        </authorList>
    </citation>
    <scope>NUCLEOTIDE SEQUENCE [LARGE SCALE GENOMIC DNA]</scope>
    <source>
        <strain evidence="2">GP69</strain>
    </source>
</reference>
<proteinExistence type="predicted"/>
<dbReference type="Proteomes" id="UP000236311">
    <property type="component" value="Unassembled WGS sequence"/>
</dbReference>
<dbReference type="RefSeq" id="WP_103242563.1">
    <property type="nucleotide sequence ID" value="NZ_JANJZD010000050.1"/>
</dbReference>
<evidence type="ECO:0000313" key="3">
    <source>
        <dbReference type="Proteomes" id="UP000236311"/>
    </source>
</evidence>
<organism evidence="2 3">
    <name type="scientific">Acetatifactor muris</name>
    <dbReference type="NCBI Taxonomy" id="879566"/>
    <lineage>
        <taxon>Bacteria</taxon>
        <taxon>Bacillati</taxon>
        <taxon>Bacillota</taxon>
        <taxon>Clostridia</taxon>
        <taxon>Lachnospirales</taxon>
        <taxon>Lachnospiraceae</taxon>
        <taxon>Acetatifactor</taxon>
    </lineage>
</organism>
<keyword evidence="1" id="KW-0732">Signal</keyword>
<keyword evidence="3" id="KW-1185">Reference proteome</keyword>
<feature type="signal peptide" evidence="1">
    <location>
        <begin position="1"/>
        <end position="23"/>
    </location>
</feature>
<accession>A0A2K4ZQ89</accession>
<dbReference type="EMBL" id="OFSM01000060">
    <property type="protein sequence ID" value="SOY32639.1"/>
    <property type="molecule type" value="Genomic_DNA"/>
</dbReference>
<feature type="chain" id="PRO_5014444463" description="DUF5067 domain-containing protein" evidence="1">
    <location>
        <begin position="24"/>
        <end position="179"/>
    </location>
</feature>
<dbReference type="OrthoDB" id="2080581at2"/>
<dbReference type="AlphaFoldDB" id="A0A2K4ZQ89"/>
<evidence type="ECO:0000313" key="2">
    <source>
        <dbReference type="EMBL" id="SOY32639.1"/>
    </source>
</evidence>
<evidence type="ECO:0000256" key="1">
    <source>
        <dbReference type="SAM" id="SignalP"/>
    </source>
</evidence>
<sequence>MKKFLTFLLTCVLFITSSMPVFAMTNDKVSTETQVEIPVLQFDSKEDFEQYCYTLSKEKSTRGATVIYASVIRDGTSEDCELYLLWEGDEMYNAFRYKKIQVKSANLLSSKVYKTFGDGTNYTTKNTTAASVGSVKIGDFKLDSDIEKVKVTSKGLQGYNMKSLSWLSGVEFSGTVTIN</sequence>
<name>A0A2K4ZQ89_9FIRM</name>
<evidence type="ECO:0008006" key="4">
    <source>
        <dbReference type="Google" id="ProtNLM"/>
    </source>
</evidence>
<protein>
    <recommendedName>
        <fullName evidence="4">DUF5067 domain-containing protein</fullName>
    </recommendedName>
</protein>